<comment type="caution">
    <text evidence="3">The sequence shown here is derived from an EMBL/GenBank/DDBJ whole genome shotgun (WGS) entry which is preliminary data.</text>
</comment>
<dbReference type="RefSeq" id="WP_166849107.1">
    <property type="nucleotide sequence ID" value="NZ_JAAONY010000001.1"/>
</dbReference>
<evidence type="ECO:0000259" key="2">
    <source>
        <dbReference type="Pfam" id="PF13449"/>
    </source>
</evidence>
<name>A0A7X0JS11_9GAMM</name>
<feature type="signal peptide" evidence="1">
    <location>
        <begin position="1"/>
        <end position="24"/>
    </location>
</feature>
<dbReference type="PANTHER" id="PTHR46928:SF1">
    <property type="entry name" value="MESENCHYME-SPECIFIC CELL SURFACE GLYCOPROTEIN"/>
    <property type="match status" value="1"/>
</dbReference>
<dbReference type="InterPro" id="IPR015943">
    <property type="entry name" value="WD40/YVTN_repeat-like_dom_sf"/>
</dbReference>
<feature type="chain" id="PRO_5030585663" description="Phytase-like domain-containing protein" evidence="1">
    <location>
        <begin position="25"/>
        <end position="777"/>
    </location>
</feature>
<dbReference type="InterPro" id="IPR027372">
    <property type="entry name" value="Phytase-like_dom"/>
</dbReference>
<keyword evidence="1" id="KW-0732">Signal</keyword>
<proteinExistence type="predicted"/>
<dbReference type="Proteomes" id="UP000528457">
    <property type="component" value="Unassembled WGS sequence"/>
</dbReference>
<dbReference type="Gene3D" id="2.130.10.10">
    <property type="entry name" value="YVTN repeat-like/Quinoprotein amine dehydrogenase"/>
    <property type="match status" value="1"/>
</dbReference>
<dbReference type="InParanoid" id="A0A7X0JS11"/>
<sequence>MKLFRKSILPVAILASTVAAPLMANSLSDLINNSVKDALYGSERENQTKQYFQRKSTFAIYQNLAADEAPETETSAEIIAVSPDGNTVLYTDSQMERLGFVDITDLSAPVAKGFLALDGEPTSVAVKGQYALVVVNTSENYKNTSGQIVVVDISDILSPTVVRTLEISGQPDSIAISPKGNYAAVAVENERDEEACADGDGGLIDEAHDDEDKCNELGGELGGLPQYPAGYLAIVDMNGQPAAWSVSDMSLEGLAIPDSDDPEPEYVAINHGNLAAVSLQENNGMVLVDLEQSKILQHYDAGSVDLTNVDATKNGLIDPIDDLLGVLREPDAVSWLSDMYVVTANEGDYLGGSRSFTIFDIPGGVKYEAATDLENKAIENGHLPEKRAAKKGVEPEGVTSAIINGRNYLFVGSERGNFIAVYTVKDPTKPEYLQMLPTGVGPEGLLAVPGRNAFLVASEKDDAGEGFRSMLTAYELSDSSNYPQITSAGNDELIGWAGLSGLVADRNDAKTLYSVSDSVMKQSYIYTIDAAQEPAKITSRATLKKSGQAVAYDLEGITQSASGDFWLVSEGKPGSSNNLLILTSAEGAIKEEYKLPEAIQAQQKKFGFEGVTVTGTGANEKVHVAVQREWEGDPDGMVKIASFMPASGEWSFVYYPLDTPVTGWVGLADMVALDDGRFAILERDNQQGDSAAIKRIYTVDLDAAKDTGLAYPVLEKSLARDVLPDMKAANGWVPDKVEGLAVGADGEVYLITDNDGLDDAVGETQFLRLGQQDSAFN</sequence>
<dbReference type="Pfam" id="PF13449">
    <property type="entry name" value="Phytase-like"/>
    <property type="match status" value="1"/>
</dbReference>
<accession>A0A7X0JS11</accession>
<evidence type="ECO:0000313" key="3">
    <source>
        <dbReference type="EMBL" id="MBB6521229.1"/>
    </source>
</evidence>
<dbReference type="SUPFAM" id="SSF75011">
    <property type="entry name" value="3-carboxy-cis,cis-mucoante lactonizing enzyme"/>
    <property type="match status" value="2"/>
</dbReference>
<dbReference type="PANTHER" id="PTHR46928">
    <property type="entry name" value="MESENCHYME-SPECIFIC CELL SURFACE GLYCOPROTEIN"/>
    <property type="match status" value="1"/>
</dbReference>
<protein>
    <recommendedName>
        <fullName evidence="2">Phytase-like domain-containing protein</fullName>
    </recommendedName>
</protein>
<feature type="domain" description="Phytase-like" evidence="2">
    <location>
        <begin position="495"/>
        <end position="755"/>
    </location>
</feature>
<evidence type="ECO:0000256" key="1">
    <source>
        <dbReference type="SAM" id="SignalP"/>
    </source>
</evidence>
<keyword evidence="4" id="KW-1185">Reference proteome</keyword>
<dbReference type="InterPro" id="IPR052956">
    <property type="entry name" value="Mesenchyme-surface_protein"/>
</dbReference>
<dbReference type="EMBL" id="JACHHT010000001">
    <property type="protein sequence ID" value="MBB6521229.1"/>
    <property type="molecule type" value="Genomic_DNA"/>
</dbReference>
<reference evidence="3 4" key="1">
    <citation type="submission" date="2020-08" db="EMBL/GenBank/DDBJ databases">
        <title>Genomic Encyclopedia of Type Strains, Phase IV (KMG-IV): sequencing the most valuable type-strain genomes for metagenomic binning, comparative biology and taxonomic classification.</title>
        <authorList>
            <person name="Goeker M."/>
        </authorList>
    </citation>
    <scope>NUCLEOTIDE SEQUENCE [LARGE SCALE GENOMIC DNA]</scope>
    <source>
        <strain evidence="3 4">DSM 22368</strain>
    </source>
</reference>
<evidence type="ECO:0000313" key="4">
    <source>
        <dbReference type="Proteomes" id="UP000528457"/>
    </source>
</evidence>
<dbReference type="AlphaFoldDB" id="A0A7X0JS11"/>
<gene>
    <name evidence="3" type="ORF">HNR48_001507</name>
</gene>
<organism evidence="3 4">
    <name type="scientific">Pseudoteredinibacter isoporae</name>
    <dbReference type="NCBI Taxonomy" id="570281"/>
    <lineage>
        <taxon>Bacteria</taxon>
        <taxon>Pseudomonadati</taxon>
        <taxon>Pseudomonadota</taxon>
        <taxon>Gammaproteobacteria</taxon>
        <taxon>Cellvibrionales</taxon>
        <taxon>Cellvibrionaceae</taxon>
        <taxon>Pseudoteredinibacter</taxon>
    </lineage>
</organism>